<dbReference type="Pfam" id="PF13358">
    <property type="entry name" value="DDE_3"/>
    <property type="match status" value="1"/>
</dbReference>
<dbReference type="Proteomes" id="UP001148838">
    <property type="component" value="Unassembled WGS sequence"/>
</dbReference>
<evidence type="ECO:0000313" key="3">
    <source>
        <dbReference type="Proteomes" id="UP001148838"/>
    </source>
</evidence>
<accession>A0ABQ8T1D5</accession>
<name>A0ABQ8T1D5_PERAM</name>
<reference evidence="2 3" key="1">
    <citation type="journal article" date="2022" name="Allergy">
        <title>Genome assembly and annotation of Periplaneta americana reveal a comprehensive cockroach allergen profile.</title>
        <authorList>
            <person name="Wang L."/>
            <person name="Xiong Q."/>
            <person name="Saelim N."/>
            <person name="Wang L."/>
            <person name="Nong W."/>
            <person name="Wan A.T."/>
            <person name="Shi M."/>
            <person name="Liu X."/>
            <person name="Cao Q."/>
            <person name="Hui J.H.L."/>
            <person name="Sookrung N."/>
            <person name="Leung T.F."/>
            <person name="Tungtrongchitr A."/>
            <person name="Tsui S.K.W."/>
        </authorList>
    </citation>
    <scope>NUCLEOTIDE SEQUENCE [LARGE SCALE GENOMIC DNA]</scope>
    <source>
        <strain evidence="2">PWHHKU_190912</strain>
    </source>
</reference>
<evidence type="ECO:0000313" key="2">
    <source>
        <dbReference type="EMBL" id="KAJ4439803.1"/>
    </source>
</evidence>
<sequence length="219" mass="25441">MWTANNWHLHHDNAPAHSSQLIHTFLAKHGITTVRQPPYSPDLAPCDFWLFPKLKTPLKGSRFESREEIMRNATRELNTIPKEDFQRCFRQWKDRKAYSEYVRPSSTVMKYKYAKMKGNPHLVTWYASYGLFMAIIARRTLPAIINAGDDHQEVVSLSAYIAVNSHLFCCHNSIQYFYMAFSKYRLLNINAAMCVLNLLQKQSPAICVASNDLHWRSSL</sequence>
<dbReference type="Gene3D" id="3.30.420.10">
    <property type="entry name" value="Ribonuclease H-like superfamily/Ribonuclease H"/>
    <property type="match status" value="1"/>
</dbReference>
<dbReference type="PANTHER" id="PTHR46060">
    <property type="entry name" value="MARINER MOS1 TRANSPOSASE-LIKE PROTEIN"/>
    <property type="match status" value="1"/>
</dbReference>
<dbReference type="PANTHER" id="PTHR46060:SF1">
    <property type="entry name" value="MARINER MOS1 TRANSPOSASE-LIKE PROTEIN"/>
    <property type="match status" value="1"/>
</dbReference>
<comment type="caution">
    <text evidence="2">The sequence shown here is derived from an EMBL/GenBank/DDBJ whole genome shotgun (WGS) entry which is preliminary data.</text>
</comment>
<keyword evidence="3" id="KW-1185">Reference proteome</keyword>
<proteinExistence type="predicted"/>
<gene>
    <name evidence="2" type="ORF">ANN_07931</name>
</gene>
<dbReference type="EMBL" id="JAJSOF020000017">
    <property type="protein sequence ID" value="KAJ4439803.1"/>
    <property type="molecule type" value="Genomic_DNA"/>
</dbReference>
<dbReference type="InterPro" id="IPR038717">
    <property type="entry name" value="Tc1-like_DDE_dom"/>
</dbReference>
<dbReference type="InterPro" id="IPR036397">
    <property type="entry name" value="RNaseH_sf"/>
</dbReference>
<evidence type="ECO:0000259" key="1">
    <source>
        <dbReference type="Pfam" id="PF13358"/>
    </source>
</evidence>
<organism evidence="2 3">
    <name type="scientific">Periplaneta americana</name>
    <name type="common">American cockroach</name>
    <name type="synonym">Blatta americana</name>
    <dbReference type="NCBI Taxonomy" id="6978"/>
    <lineage>
        <taxon>Eukaryota</taxon>
        <taxon>Metazoa</taxon>
        <taxon>Ecdysozoa</taxon>
        <taxon>Arthropoda</taxon>
        <taxon>Hexapoda</taxon>
        <taxon>Insecta</taxon>
        <taxon>Pterygota</taxon>
        <taxon>Neoptera</taxon>
        <taxon>Polyneoptera</taxon>
        <taxon>Dictyoptera</taxon>
        <taxon>Blattodea</taxon>
        <taxon>Blattoidea</taxon>
        <taxon>Blattidae</taxon>
        <taxon>Blattinae</taxon>
        <taxon>Periplaneta</taxon>
    </lineage>
</organism>
<dbReference type="InterPro" id="IPR052709">
    <property type="entry name" value="Transposase-MT_Hybrid"/>
</dbReference>
<protein>
    <recommendedName>
        <fullName evidence="1">Tc1-like transposase DDE domain-containing protein</fullName>
    </recommendedName>
</protein>
<feature type="domain" description="Tc1-like transposase DDE" evidence="1">
    <location>
        <begin position="6"/>
        <end position="69"/>
    </location>
</feature>